<feature type="signal peptide" evidence="2">
    <location>
        <begin position="1"/>
        <end position="33"/>
    </location>
</feature>
<feature type="domain" description="Beta-lactamase class A catalytic" evidence="3">
    <location>
        <begin position="145"/>
        <end position="244"/>
    </location>
</feature>
<comment type="catalytic activity">
    <reaction evidence="1">
        <text>a beta-lactam + H2O = a substituted beta-amino acid</text>
        <dbReference type="Rhea" id="RHEA:20401"/>
        <dbReference type="ChEBI" id="CHEBI:15377"/>
        <dbReference type="ChEBI" id="CHEBI:35627"/>
        <dbReference type="ChEBI" id="CHEBI:140347"/>
        <dbReference type="EC" id="3.5.2.6"/>
    </reaction>
</comment>
<evidence type="ECO:0000256" key="1">
    <source>
        <dbReference type="ARBA" id="ARBA00001526"/>
    </source>
</evidence>
<accession>A0A916XJD8</accession>
<reference evidence="4" key="2">
    <citation type="submission" date="2020-09" db="EMBL/GenBank/DDBJ databases">
        <authorList>
            <person name="Sun Q."/>
            <person name="Zhou Y."/>
        </authorList>
    </citation>
    <scope>NUCLEOTIDE SEQUENCE</scope>
    <source>
        <strain evidence="4">CGMCC 1.12919</strain>
    </source>
</reference>
<keyword evidence="4" id="KW-0378">Hydrolase</keyword>
<comment type="caution">
    <text evidence="4">The sequence shown here is derived from an EMBL/GenBank/DDBJ whole genome shotgun (WGS) entry which is preliminary data.</text>
</comment>
<dbReference type="AlphaFoldDB" id="A0A916XJD8"/>
<keyword evidence="5" id="KW-1185">Reference proteome</keyword>
<name>A0A916XJD8_9HYPH</name>
<dbReference type="InterPro" id="IPR012338">
    <property type="entry name" value="Beta-lactam/transpept-like"/>
</dbReference>
<dbReference type="EMBL" id="BMGG01000007">
    <property type="protein sequence ID" value="GGC77696.1"/>
    <property type="molecule type" value="Genomic_DNA"/>
</dbReference>
<feature type="chain" id="PRO_5037081359" evidence="2">
    <location>
        <begin position="34"/>
        <end position="402"/>
    </location>
</feature>
<evidence type="ECO:0000259" key="3">
    <source>
        <dbReference type="Pfam" id="PF13354"/>
    </source>
</evidence>
<gene>
    <name evidence="4" type="ORF">GCM10010994_39960</name>
</gene>
<dbReference type="Gene3D" id="3.40.710.10">
    <property type="entry name" value="DD-peptidase/beta-lactamase superfamily"/>
    <property type="match status" value="1"/>
</dbReference>
<dbReference type="PANTHER" id="PTHR35333:SF5">
    <property type="entry name" value="CONSERVED LIPOPROTEIN LPQF-RELATED"/>
    <property type="match status" value="1"/>
</dbReference>
<organism evidence="4 5">
    <name type="scientific">Chelatococcus reniformis</name>
    <dbReference type="NCBI Taxonomy" id="1494448"/>
    <lineage>
        <taxon>Bacteria</taxon>
        <taxon>Pseudomonadati</taxon>
        <taxon>Pseudomonadota</taxon>
        <taxon>Alphaproteobacteria</taxon>
        <taxon>Hyphomicrobiales</taxon>
        <taxon>Chelatococcaceae</taxon>
        <taxon>Chelatococcus</taxon>
    </lineage>
</organism>
<sequence length="402" mass="41734">MSNGSALRRMLRAAAAVAMAVALLFGQAARAEAVRPEQALAALFAAPAADAAAFAPGFLARLPAGQVTQIVAALRREHGSLGGVEAAADGFTLRFARARIPARISLDADGRIAGLWFGAAEAEGDLDSLAAAIRALPGRTSVLVITDGRELVTHEASTPLAVGSAAKLAILAAVQRAVAQARLAWDAVVKLDPGWRSLPTGQLQDWPEGTPLTVATLAHLMVSISDNTATDTLIRLVGREAVEALSPRNAPFATTRELFILKAGEHAGLRREWRDGDGAGRRALLEAIAAAPLPRPEALSPAPTPEVAWVMTAGEVCALLEATADLPSVGINSGPADRGEWRAVAYKGGSDVGVLNLSSRLVGRDGRVHCVVATWNGDGALDEGRLIAPYRGLIARLAGRSD</sequence>
<evidence type="ECO:0000256" key="2">
    <source>
        <dbReference type="SAM" id="SignalP"/>
    </source>
</evidence>
<dbReference type="GO" id="GO:0008800">
    <property type="term" value="F:beta-lactamase activity"/>
    <property type="evidence" value="ECO:0007669"/>
    <property type="project" value="UniProtKB-EC"/>
</dbReference>
<dbReference type="SUPFAM" id="SSF56601">
    <property type="entry name" value="beta-lactamase/transpeptidase-like"/>
    <property type="match status" value="1"/>
</dbReference>
<reference evidence="4" key="1">
    <citation type="journal article" date="2014" name="Int. J. Syst. Evol. Microbiol.">
        <title>Complete genome sequence of Corynebacterium casei LMG S-19264T (=DSM 44701T), isolated from a smear-ripened cheese.</title>
        <authorList>
            <consortium name="US DOE Joint Genome Institute (JGI-PGF)"/>
            <person name="Walter F."/>
            <person name="Albersmeier A."/>
            <person name="Kalinowski J."/>
            <person name="Ruckert C."/>
        </authorList>
    </citation>
    <scope>NUCLEOTIDE SEQUENCE</scope>
    <source>
        <strain evidence="4">CGMCC 1.12919</strain>
    </source>
</reference>
<evidence type="ECO:0000313" key="4">
    <source>
        <dbReference type="EMBL" id="GGC77696.1"/>
    </source>
</evidence>
<proteinExistence type="predicted"/>
<dbReference type="GO" id="GO:0030655">
    <property type="term" value="P:beta-lactam antibiotic catabolic process"/>
    <property type="evidence" value="ECO:0007669"/>
    <property type="project" value="InterPro"/>
</dbReference>
<dbReference type="InterPro" id="IPR045155">
    <property type="entry name" value="Beta-lactam_cat"/>
</dbReference>
<dbReference type="InterPro" id="IPR000871">
    <property type="entry name" value="Beta-lactam_class-A"/>
</dbReference>
<dbReference type="Pfam" id="PF13354">
    <property type="entry name" value="Beta-lactamase2"/>
    <property type="match status" value="1"/>
</dbReference>
<keyword evidence="2" id="KW-0732">Signal</keyword>
<evidence type="ECO:0000313" key="5">
    <source>
        <dbReference type="Proteomes" id="UP000637002"/>
    </source>
</evidence>
<dbReference type="RefSeq" id="WP_188610933.1">
    <property type="nucleotide sequence ID" value="NZ_BMGG01000007.1"/>
</dbReference>
<dbReference type="Proteomes" id="UP000637002">
    <property type="component" value="Unassembled WGS sequence"/>
</dbReference>
<dbReference type="PANTHER" id="PTHR35333">
    <property type="entry name" value="BETA-LACTAMASE"/>
    <property type="match status" value="1"/>
</dbReference>
<dbReference type="GO" id="GO:0046677">
    <property type="term" value="P:response to antibiotic"/>
    <property type="evidence" value="ECO:0007669"/>
    <property type="project" value="InterPro"/>
</dbReference>
<protein>
    <submittedName>
        <fullName evidence="4">Serine hydrolase</fullName>
    </submittedName>
</protein>